<dbReference type="Proteomes" id="UP000054007">
    <property type="component" value="Unassembled WGS sequence"/>
</dbReference>
<proteinExistence type="predicted"/>
<dbReference type="AlphaFoldDB" id="A0A0D7BFS6"/>
<keyword evidence="2" id="KW-1185">Reference proteome</keyword>
<dbReference type="EMBL" id="KN880493">
    <property type="protein sequence ID" value="KIY68964.1"/>
    <property type="molecule type" value="Genomic_DNA"/>
</dbReference>
<organism evidence="1 2">
    <name type="scientific">Cylindrobasidium torrendii FP15055 ss-10</name>
    <dbReference type="NCBI Taxonomy" id="1314674"/>
    <lineage>
        <taxon>Eukaryota</taxon>
        <taxon>Fungi</taxon>
        <taxon>Dikarya</taxon>
        <taxon>Basidiomycota</taxon>
        <taxon>Agaricomycotina</taxon>
        <taxon>Agaricomycetes</taxon>
        <taxon>Agaricomycetidae</taxon>
        <taxon>Agaricales</taxon>
        <taxon>Marasmiineae</taxon>
        <taxon>Physalacriaceae</taxon>
        <taxon>Cylindrobasidium</taxon>
    </lineage>
</organism>
<evidence type="ECO:0000313" key="1">
    <source>
        <dbReference type="EMBL" id="KIY68964.1"/>
    </source>
</evidence>
<gene>
    <name evidence="1" type="ORF">CYLTODRAFT_410019</name>
</gene>
<sequence length="227" mass="26197">MSSCCPCTGAYAALFCESSNFESVILEPARRPKPEMVAERKQAWPGLVSRYSAVYAWLGILVGPWKASLVRRVNHTRLAVHYCGEAKRGFVRRMKFMTAARPSWRLSSRWMDVNSHRTWRKYQRIQWYWEGGMRKDQGRRKGENDAQPRFTLRRVQDFFPTTDSENIAVWTRAGANEQSFLPHLNSTLGVKGRSNRARLEQPGGVKLLEKAGLEICFSNMPLVLELW</sequence>
<protein>
    <submittedName>
        <fullName evidence="1">Uncharacterized protein</fullName>
    </submittedName>
</protein>
<reference evidence="1 2" key="1">
    <citation type="journal article" date="2015" name="Fungal Genet. Biol.">
        <title>Evolution of novel wood decay mechanisms in Agaricales revealed by the genome sequences of Fistulina hepatica and Cylindrobasidium torrendii.</title>
        <authorList>
            <person name="Floudas D."/>
            <person name="Held B.W."/>
            <person name="Riley R."/>
            <person name="Nagy L.G."/>
            <person name="Koehler G."/>
            <person name="Ransdell A.S."/>
            <person name="Younus H."/>
            <person name="Chow J."/>
            <person name="Chiniquy J."/>
            <person name="Lipzen A."/>
            <person name="Tritt A."/>
            <person name="Sun H."/>
            <person name="Haridas S."/>
            <person name="LaButti K."/>
            <person name="Ohm R.A."/>
            <person name="Kues U."/>
            <person name="Blanchette R.A."/>
            <person name="Grigoriev I.V."/>
            <person name="Minto R.E."/>
            <person name="Hibbett D.S."/>
        </authorList>
    </citation>
    <scope>NUCLEOTIDE SEQUENCE [LARGE SCALE GENOMIC DNA]</scope>
    <source>
        <strain evidence="1 2">FP15055 ss-10</strain>
    </source>
</reference>
<accession>A0A0D7BFS6</accession>
<name>A0A0D7BFS6_9AGAR</name>
<evidence type="ECO:0000313" key="2">
    <source>
        <dbReference type="Proteomes" id="UP000054007"/>
    </source>
</evidence>